<protein>
    <recommendedName>
        <fullName evidence="1">Glyoxalase-related protein domain-containing protein</fullName>
    </recommendedName>
</protein>
<dbReference type="Pfam" id="PF20066">
    <property type="entry name" value="Glyoxalase_8"/>
    <property type="match status" value="1"/>
</dbReference>
<evidence type="ECO:0000313" key="2">
    <source>
        <dbReference type="EMBL" id="POF34816.1"/>
    </source>
</evidence>
<feature type="domain" description="Glyoxalase-related protein" evidence="1">
    <location>
        <begin position="2"/>
        <end position="141"/>
    </location>
</feature>
<evidence type="ECO:0000259" key="1">
    <source>
        <dbReference type="Pfam" id="PF20066"/>
    </source>
</evidence>
<dbReference type="AlphaFoldDB" id="A0A2S3V4F3"/>
<reference evidence="2 3" key="1">
    <citation type="submission" date="2018-01" db="EMBL/GenBank/DDBJ databases">
        <title>Genomic Encyclopedia of Archaeal and Bacterial Type Strains, Phase II (KMG-II): from individual species to whole genera.</title>
        <authorList>
            <person name="Goeker M."/>
        </authorList>
    </citation>
    <scope>NUCLEOTIDE SEQUENCE [LARGE SCALE GENOMIC DNA]</scope>
    <source>
        <strain evidence="2 3">DSM 17023</strain>
    </source>
</reference>
<dbReference type="InterPro" id="IPR045517">
    <property type="entry name" value="Glyoxalase_8"/>
</dbReference>
<dbReference type="OrthoDB" id="7350221at2"/>
<keyword evidence="3" id="KW-1185">Reference proteome</keyword>
<sequence>MTLPSVDALKTQARRLRTALAAKGQVLSHSQALELLSAQYGYKDWNTACAAASAAGPALPFAVGDRVCGVYMRQAFSGDIRGLSRVGQSGHFRVTLQFDEPVDVVTFDSFSAHRSRVSCVIREDGIAVKKTSDGEPHLKMKRSG</sequence>
<accession>A0A2S3V4F3</accession>
<proteinExistence type="predicted"/>
<evidence type="ECO:0000313" key="3">
    <source>
        <dbReference type="Proteomes" id="UP000236959"/>
    </source>
</evidence>
<dbReference type="EMBL" id="PPCN01000001">
    <property type="protein sequence ID" value="POF34816.1"/>
    <property type="molecule type" value="Genomic_DNA"/>
</dbReference>
<comment type="caution">
    <text evidence="2">The sequence shown here is derived from an EMBL/GenBank/DDBJ whole genome shotgun (WGS) entry which is preliminary data.</text>
</comment>
<organism evidence="2 3">
    <name type="scientific">Roseibium marinum</name>
    <dbReference type="NCBI Taxonomy" id="281252"/>
    <lineage>
        <taxon>Bacteria</taxon>
        <taxon>Pseudomonadati</taxon>
        <taxon>Pseudomonadota</taxon>
        <taxon>Alphaproteobacteria</taxon>
        <taxon>Hyphomicrobiales</taxon>
        <taxon>Stappiaceae</taxon>
        <taxon>Roseibium</taxon>
    </lineage>
</organism>
<dbReference type="Proteomes" id="UP000236959">
    <property type="component" value="Unassembled WGS sequence"/>
</dbReference>
<dbReference type="RefSeq" id="WP_103221330.1">
    <property type="nucleotide sequence ID" value="NZ_PPCN01000001.1"/>
</dbReference>
<gene>
    <name evidence="2" type="ORF">CLV41_1011276</name>
</gene>
<name>A0A2S3V4F3_9HYPH</name>